<dbReference type="Pfam" id="PF00400">
    <property type="entry name" value="WD40"/>
    <property type="match status" value="2"/>
</dbReference>
<dbReference type="SMART" id="SM00256">
    <property type="entry name" value="FBOX"/>
    <property type="match status" value="1"/>
</dbReference>
<comment type="caution">
    <text evidence="6">The sequence shown here is derived from an EMBL/GenBank/DDBJ whole genome shotgun (WGS) entry which is preliminary data.</text>
</comment>
<feature type="compositionally biased region" description="Polar residues" evidence="4">
    <location>
        <begin position="255"/>
        <end position="265"/>
    </location>
</feature>
<dbReference type="InterPro" id="IPR001680">
    <property type="entry name" value="WD40_rpt"/>
</dbReference>
<gene>
    <name evidence="6" type="ORF">BDN70DRAFT_879098</name>
</gene>
<dbReference type="EMBL" id="MU155219">
    <property type="protein sequence ID" value="KAF9479123.1"/>
    <property type="molecule type" value="Genomic_DNA"/>
</dbReference>
<dbReference type="PROSITE" id="PS50082">
    <property type="entry name" value="WD_REPEATS_2"/>
    <property type="match status" value="2"/>
</dbReference>
<dbReference type="PANTHER" id="PTHR47438">
    <property type="entry name" value="PHOSPHATE METABOLISM PROTEIN 8-RELATED"/>
    <property type="match status" value="1"/>
</dbReference>
<dbReference type="Gene3D" id="1.20.1280.50">
    <property type="match status" value="1"/>
</dbReference>
<feature type="compositionally biased region" description="Low complexity" evidence="4">
    <location>
        <begin position="844"/>
        <end position="856"/>
    </location>
</feature>
<evidence type="ECO:0000313" key="6">
    <source>
        <dbReference type="EMBL" id="KAF9479123.1"/>
    </source>
</evidence>
<feature type="compositionally biased region" description="Polar residues" evidence="4">
    <location>
        <begin position="126"/>
        <end position="136"/>
    </location>
</feature>
<feature type="compositionally biased region" description="Low complexity" evidence="4">
    <location>
        <begin position="80"/>
        <end position="90"/>
    </location>
</feature>
<feature type="compositionally biased region" description="Polar residues" evidence="4">
    <location>
        <begin position="19"/>
        <end position="34"/>
    </location>
</feature>
<feature type="repeat" description="WD" evidence="3">
    <location>
        <begin position="545"/>
        <end position="584"/>
    </location>
</feature>
<evidence type="ECO:0000256" key="1">
    <source>
        <dbReference type="ARBA" id="ARBA00022574"/>
    </source>
</evidence>
<accession>A0A9P6D0Y4</accession>
<feature type="region of interest" description="Disordered" evidence="4">
    <location>
        <begin position="1"/>
        <end position="273"/>
    </location>
</feature>
<dbReference type="OrthoDB" id="1065058at2759"/>
<feature type="region of interest" description="Disordered" evidence="4">
    <location>
        <begin position="787"/>
        <end position="862"/>
    </location>
</feature>
<feature type="domain" description="F-box" evidence="5">
    <location>
        <begin position="453"/>
        <end position="499"/>
    </location>
</feature>
<feature type="compositionally biased region" description="Low complexity" evidence="4">
    <location>
        <begin position="212"/>
        <end position="231"/>
    </location>
</feature>
<dbReference type="InterPro" id="IPR015943">
    <property type="entry name" value="WD40/YVTN_repeat-like_dom_sf"/>
</dbReference>
<feature type="compositionally biased region" description="Polar residues" evidence="4">
    <location>
        <begin position="48"/>
        <end position="67"/>
    </location>
</feature>
<dbReference type="InterPro" id="IPR001810">
    <property type="entry name" value="F-box_dom"/>
</dbReference>
<keyword evidence="1 3" id="KW-0853">WD repeat</keyword>
<dbReference type="GO" id="GO:0006206">
    <property type="term" value="P:pyrimidine nucleobase metabolic process"/>
    <property type="evidence" value="ECO:0007669"/>
    <property type="project" value="TreeGrafter"/>
</dbReference>
<dbReference type="AlphaFoldDB" id="A0A9P6D0Y4"/>
<dbReference type="Gene3D" id="2.130.10.10">
    <property type="entry name" value="YVTN repeat-like/Quinoprotein amine dehydrogenase"/>
    <property type="match status" value="1"/>
</dbReference>
<dbReference type="GO" id="GO:0009166">
    <property type="term" value="P:nucleotide catabolic process"/>
    <property type="evidence" value="ECO:0007669"/>
    <property type="project" value="TreeGrafter"/>
</dbReference>
<evidence type="ECO:0000313" key="7">
    <source>
        <dbReference type="Proteomes" id="UP000807469"/>
    </source>
</evidence>
<feature type="repeat" description="WD" evidence="3">
    <location>
        <begin position="627"/>
        <end position="666"/>
    </location>
</feature>
<dbReference type="PROSITE" id="PS00678">
    <property type="entry name" value="WD_REPEATS_1"/>
    <property type="match status" value="1"/>
</dbReference>
<dbReference type="SUPFAM" id="SSF50978">
    <property type="entry name" value="WD40 repeat-like"/>
    <property type="match status" value="1"/>
</dbReference>
<dbReference type="PANTHER" id="PTHR47438:SF1">
    <property type="entry name" value="PHOSPHATE METABOLISM PROTEIN 8-RELATED"/>
    <property type="match status" value="1"/>
</dbReference>
<dbReference type="SMART" id="SM00320">
    <property type="entry name" value="WD40"/>
    <property type="match status" value="3"/>
</dbReference>
<dbReference type="GO" id="GO:0008252">
    <property type="term" value="F:nucleotidase activity"/>
    <property type="evidence" value="ECO:0007669"/>
    <property type="project" value="TreeGrafter"/>
</dbReference>
<evidence type="ECO:0000256" key="3">
    <source>
        <dbReference type="PROSITE-ProRule" id="PRU00221"/>
    </source>
</evidence>
<dbReference type="InterPro" id="IPR036322">
    <property type="entry name" value="WD40_repeat_dom_sf"/>
</dbReference>
<dbReference type="Pfam" id="PF12937">
    <property type="entry name" value="F-box-like"/>
    <property type="match status" value="1"/>
</dbReference>
<keyword evidence="2" id="KW-0677">Repeat</keyword>
<feature type="compositionally biased region" description="Low complexity" evidence="4">
    <location>
        <begin position="7"/>
        <end position="18"/>
    </location>
</feature>
<evidence type="ECO:0000256" key="4">
    <source>
        <dbReference type="SAM" id="MobiDB-lite"/>
    </source>
</evidence>
<dbReference type="InterPro" id="IPR019775">
    <property type="entry name" value="WD40_repeat_CS"/>
</dbReference>
<protein>
    <recommendedName>
        <fullName evidence="5">F-box domain-containing protein</fullName>
    </recommendedName>
</protein>
<reference evidence="6" key="1">
    <citation type="submission" date="2020-11" db="EMBL/GenBank/DDBJ databases">
        <authorList>
            <consortium name="DOE Joint Genome Institute"/>
            <person name="Ahrendt S."/>
            <person name="Riley R."/>
            <person name="Andreopoulos W."/>
            <person name="Labutti K."/>
            <person name="Pangilinan J."/>
            <person name="Ruiz-Duenas F.J."/>
            <person name="Barrasa J.M."/>
            <person name="Sanchez-Garcia M."/>
            <person name="Camarero S."/>
            <person name="Miyauchi S."/>
            <person name="Serrano A."/>
            <person name="Linde D."/>
            <person name="Babiker R."/>
            <person name="Drula E."/>
            <person name="Ayuso-Fernandez I."/>
            <person name="Pacheco R."/>
            <person name="Padilla G."/>
            <person name="Ferreira P."/>
            <person name="Barriuso J."/>
            <person name="Kellner H."/>
            <person name="Castanera R."/>
            <person name="Alfaro M."/>
            <person name="Ramirez L."/>
            <person name="Pisabarro A.G."/>
            <person name="Kuo A."/>
            <person name="Tritt A."/>
            <person name="Lipzen A."/>
            <person name="He G."/>
            <person name="Yan M."/>
            <person name="Ng V."/>
            <person name="Cullen D."/>
            <person name="Martin F."/>
            <person name="Rosso M.-N."/>
            <person name="Henrissat B."/>
            <person name="Hibbett D."/>
            <person name="Martinez A.T."/>
            <person name="Grigoriev I.V."/>
        </authorList>
    </citation>
    <scope>NUCLEOTIDE SEQUENCE</scope>
    <source>
        <strain evidence="6">CIRM-BRFM 674</strain>
    </source>
</reference>
<dbReference type="SUPFAM" id="SSF81383">
    <property type="entry name" value="F-box domain"/>
    <property type="match status" value="1"/>
</dbReference>
<dbReference type="InterPro" id="IPR052791">
    <property type="entry name" value="SSM1_domain"/>
</dbReference>
<feature type="compositionally biased region" description="Low complexity" evidence="4">
    <location>
        <begin position="171"/>
        <end position="199"/>
    </location>
</feature>
<proteinExistence type="predicted"/>
<keyword evidence="7" id="KW-1185">Reference proteome</keyword>
<evidence type="ECO:0000256" key="2">
    <source>
        <dbReference type="ARBA" id="ARBA00022737"/>
    </source>
</evidence>
<evidence type="ECO:0000259" key="5">
    <source>
        <dbReference type="PROSITE" id="PS50181"/>
    </source>
</evidence>
<dbReference type="PROSITE" id="PS50294">
    <property type="entry name" value="WD_REPEATS_REGION"/>
    <property type="match status" value="1"/>
</dbReference>
<feature type="compositionally biased region" description="Polar residues" evidence="4">
    <location>
        <begin position="787"/>
        <end position="843"/>
    </location>
</feature>
<feature type="compositionally biased region" description="Low complexity" evidence="4">
    <location>
        <begin position="35"/>
        <end position="47"/>
    </location>
</feature>
<dbReference type="InterPro" id="IPR036047">
    <property type="entry name" value="F-box-like_dom_sf"/>
</dbReference>
<dbReference type="PROSITE" id="PS50181">
    <property type="entry name" value="FBOX"/>
    <property type="match status" value="1"/>
</dbReference>
<organism evidence="6 7">
    <name type="scientific">Pholiota conissans</name>
    <dbReference type="NCBI Taxonomy" id="109636"/>
    <lineage>
        <taxon>Eukaryota</taxon>
        <taxon>Fungi</taxon>
        <taxon>Dikarya</taxon>
        <taxon>Basidiomycota</taxon>
        <taxon>Agaricomycotina</taxon>
        <taxon>Agaricomycetes</taxon>
        <taxon>Agaricomycetidae</taxon>
        <taxon>Agaricales</taxon>
        <taxon>Agaricineae</taxon>
        <taxon>Strophariaceae</taxon>
        <taxon>Pholiota</taxon>
    </lineage>
</organism>
<name>A0A9P6D0Y4_9AGAR</name>
<sequence>MASHVPSESSTRFSKRSSNLGSSMSATGVSKPRTSSNASLASLASGSVTVRHSSKMPTPSRQPSNGTPVPVPSVNVKRLSSSIPSLSGNSRRISAPVQSFPRFDPASSTPGIPPKLARTPSIAGSMRTSRTTSLFMSSPAAKAAISQEADTSPPRIRARITSMTPSRRHPTSGSISVSSSSQSLLSSSPSISLTSPSPQAKVKSQITPQSTPPKFSLQSSPSKQSSIAPKSTPKKLERIPSKGTEGIFSPPPASTRGQSNGTGTAVATDDGSGNAFWDGDDMSMEMLTDVNDGDVDEDMDSALQGILDMHTRKILHYKRLLERAQASTAAQLHALQAQVRAMREAAPSSVSAAQVHQLLGEDIDGLCVCGGKKRKGYWSGYRDDEEFDDAGDLAKAIRGDGKGQFSELEVRKALRGLSREERMRLIAIILDSCLPGDIRLQILLLEKYAKSTFDVLGSVSPDLSFRILKHLSVRELLAIEPVSRKWQQIVHHPALWQYHCLRITANDPSPIIPPAKPEGWEPLYRSLHHRESNFRNALPQSIRFLNGHTNFCTTLLLRGKRLISGSYDETIRFWDIETGEMKKCLQVKKPVSCVDFLAEEEVFVVGFHDVGRVHLFSSVTFTPLQQLAGHLNGIRAVALSSKNLVSAGADKALVCWDWRAGTKIVRFGQQTTINIGVQLIAGDGGSGSADEGERVVSVTIDGIVRVFSIKRREMISQFKLAELGAGDPVLNAKLFNVGTAPNNMLQWFAAKGTQMTCATKSIIMHLQWQEGDAAPIAAASITASSPVSMSASQGPLRTRTGSVLSRSTTSNSISTPQRRISLAAPSTGNTANPLNKSRLSMSGTRTPTTPLSPSPREGTPAGGFPIRFGRAAILTAPPKLVAIVETPDVAVGAVDPRKRRVVTATRFSSRAGADRRIFMSTHQDKETVVPAQTHTGEDAEEEDDLNFITQMAPTAPSVDIDTDVVPLSGAWGALADVALGSTTGAKGLLGQLPPKFAGLATPEKNPMSMQLSHEEVVIGCADGTIYVMNFVGYQYQLDRQIRMDDSEDLARNDDDY</sequence>
<dbReference type="Proteomes" id="UP000807469">
    <property type="component" value="Unassembled WGS sequence"/>
</dbReference>